<dbReference type="Proteomes" id="UP001519296">
    <property type="component" value="Unassembled WGS sequence"/>
</dbReference>
<evidence type="ECO:0000313" key="3">
    <source>
        <dbReference type="Proteomes" id="UP001519296"/>
    </source>
</evidence>
<evidence type="ECO:0000313" key="2">
    <source>
        <dbReference type="EMBL" id="MBP2623173.1"/>
    </source>
</evidence>
<feature type="transmembrane region" description="Helical" evidence="1">
    <location>
        <begin position="12"/>
        <end position="30"/>
    </location>
</feature>
<gene>
    <name evidence="2" type="ORF">C4K46_04370</name>
</gene>
<protein>
    <recommendedName>
        <fullName evidence="4">Lipoprotein</fullName>
    </recommendedName>
</protein>
<keyword evidence="1" id="KW-1133">Transmembrane helix</keyword>
<keyword evidence="1" id="KW-0812">Transmembrane</keyword>
<keyword evidence="1" id="KW-0472">Membrane</keyword>
<evidence type="ECO:0000256" key="1">
    <source>
        <dbReference type="SAM" id="Phobius"/>
    </source>
</evidence>
<proteinExistence type="predicted"/>
<evidence type="ECO:0008006" key="4">
    <source>
        <dbReference type="Google" id="ProtNLM"/>
    </source>
</evidence>
<keyword evidence="3" id="KW-1185">Reference proteome</keyword>
<accession>A0ABS5B2W5</accession>
<sequence>MKKNIWQILKINILLLSLMVVTIFGSLFILKKLYRSQLPKTFEYMYSINSGNGQEIKEFMPLYGELGFGIRFTNKEYDNFIVGSSNIILKDYVLNYKERLYTEVSHYTLHIYPYKQMKYNYNKTSGLNKSQDINLIKLLKDKKLDINHIEISKSIYLENGQDVLEIKLGNEKTVYLNIDKQTISNRKPKSIYEHYDKELANLIKIADLSELPVDIDFGENFDGGFDGNPNITVAEEVIESRGMDERMEGLARKGGRFYLSKSKMSSKELVDLLLSFEVVEEPVLWKLKDSNLRPENPYITSYQEYQDLQKANKK</sequence>
<reference evidence="2 3" key="1">
    <citation type="submission" date="2018-02" db="EMBL/GenBank/DDBJ databases">
        <title>Draft genome sequence of Streptococcus oricebi CCUG 70868T type strain.</title>
        <authorList>
            <person name="Mendez V."/>
            <person name="Salva-Serra F."/>
            <person name="Jaen-Luchoro D."/>
            <person name="Gonzales-Siles L."/>
            <person name="Karlsson R."/>
            <person name="Engstrom-Jakobsson H."/>
            <person name="Busquets A."/>
            <person name="Gomila M."/>
            <person name="Pineiro-Iglesias B."/>
            <person name="Bennasar-Figueras A."/>
            <person name="Seeger M."/>
            <person name="Moore E."/>
        </authorList>
    </citation>
    <scope>NUCLEOTIDE SEQUENCE [LARGE SCALE GENOMIC DNA]</scope>
    <source>
        <strain evidence="2 3">CCUG 70868</strain>
    </source>
</reference>
<dbReference type="RefSeq" id="WP_209627653.1">
    <property type="nucleotide sequence ID" value="NZ_PRDG01000002.1"/>
</dbReference>
<comment type="caution">
    <text evidence="2">The sequence shown here is derived from an EMBL/GenBank/DDBJ whole genome shotgun (WGS) entry which is preliminary data.</text>
</comment>
<organism evidence="2 3">
    <name type="scientific">Streptococcus oricebi</name>
    <dbReference type="NCBI Taxonomy" id="1547447"/>
    <lineage>
        <taxon>Bacteria</taxon>
        <taxon>Bacillati</taxon>
        <taxon>Bacillota</taxon>
        <taxon>Bacilli</taxon>
        <taxon>Lactobacillales</taxon>
        <taxon>Streptococcaceae</taxon>
        <taxon>Streptococcus</taxon>
    </lineage>
</organism>
<name>A0ABS5B2W5_9STRE</name>
<dbReference type="EMBL" id="PRDG01000002">
    <property type="protein sequence ID" value="MBP2623173.1"/>
    <property type="molecule type" value="Genomic_DNA"/>
</dbReference>